<gene>
    <name evidence="1" type="ORF">EYC84_005521</name>
</gene>
<name>A0A5M9K1W7_MONFR</name>
<evidence type="ECO:0000313" key="1">
    <source>
        <dbReference type="EMBL" id="KAA8573982.1"/>
    </source>
</evidence>
<evidence type="ECO:0000313" key="2">
    <source>
        <dbReference type="Proteomes" id="UP000322873"/>
    </source>
</evidence>
<dbReference type="AlphaFoldDB" id="A0A5M9K1W7"/>
<proteinExistence type="predicted"/>
<dbReference type="Proteomes" id="UP000322873">
    <property type="component" value="Unassembled WGS sequence"/>
</dbReference>
<keyword evidence="2" id="KW-1185">Reference proteome</keyword>
<dbReference type="EMBL" id="VICG01000003">
    <property type="protein sequence ID" value="KAA8573982.1"/>
    <property type="molecule type" value="Genomic_DNA"/>
</dbReference>
<accession>A0A5M9K1W7</accession>
<sequence length="84" mass="9653">MQIREYQISISEYSILNITNFGDILKTRHGRIKGWCIGGMIHRKVSRDASHHLLLGRYISKYVSSSFFQVNSLHLTQSTIQASN</sequence>
<reference evidence="1 2" key="1">
    <citation type="submission" date="2019-06" db="EMBL/GenBank/DDBJ databases">
        <title>Genome Sequence of the Brown Rot Fungal Pathogen Monilinia fructicola.</title>
        <authorList>
            <person name="De Miccolis Angelini R.M."/>
            <person name="Landi L."/>
            <person name="Abate D."/>
            <person name="Pollastro S."/>
            <person name="Romanazzi G."/>
            <person name="Faretra F."/>
        </authorList>
    </citation>
    <scope>NUCLEOTIDE SEQUENCE [LARGE SCALE GENOMIC DNA]</scope>
    <source>
        <strain evidence="1 2">Mfrc123</strain>
    </source>
</reference>
<organism evidence="1 2">
    <name type="scientific">Monilinia fructicola</name>
    <name type="common">Brown rot fungus</name>
    <name type="synonym">Ciboria fructicola</name>
    <dbReference type="NCBI Taxonomy" id="38448"/>
    <lineage>
        <taxon>Eukaryota</taxon>
        <taxon>Fungi</taxon>
        <taxon>Dikarya</taxon>
        <taxon>Ascomycota</taxon>
        <taxon>Pezizomycotina</taxon>
        <taxon>Leotiomycetes</taxon>
        <taxon>Helotiales</taxon>
        <taxon>Sclerotiniaceae</taxon>
        <taxon>Monilinia</taxon>
    </lineage>
</organism>
<protein>
    <submittedName>
        <fullName evidence="1">Uncharacterized protein</fullName>
    </submittedName>
</protein>
<comment type="caution">
    <text evidence="1">The sequence shown here is derived from an EMBL/GenBank/DDBJ whole genome shotgun (WGS) entry which is preliminary data.</text>
</comment>